<dbReference type="EMBL" id="AP022610">
    <property type="protein sequence ID" value="BBZ28777.1"/>
    <property type="molecule type" value="Genomic_DNA"/>
</dbReference>
<sequence length="216" mass="23010">MTDPQLTLIAVLLDRSGSMEAIKSDTEGGFDAFVREQRTQPGEARVTLAQFDTEYEVVYANRPIADVPPLVLQPRGGTALLDGIGRLVTDVGAELAGQAEAERPGHVIVVVMTDGYENSSREWTLEAVRAVIERQERDYSWDFVFLGANIDAVAVGQGLGFAADRSLTYAATDGGVASAMESTTSYVSRRRAAPVAASVPGFSDADRAGAARGGRR</sequence>
<reference evidence="1 2" key="1">
    <citation type="journal article" date="2019" name="Emerg. Microbes Infect.">
        <title>Comprehensive subspecies identification of 175 nontuberculous mycobacteria species based on 7547 genomic profiles.</title>
        <authorList>
            <person name="Matsumoto Y."/>
            <person name="Kinjo T."/>
            <person name="Motooka D."/>
            <person name="Nabeya D."/>
            <person name="Jung N."/>
            <person name="Uechi K."/>
            <person name="Horii T."/>
            <person name="Iida T."/>
            <person name="Fujita J."/>
            <person name="Nakamura S."/>
        </authorList>
    </citation>
    <scope>NUCLEOTIDE SEQUENCE [LARGE SCALE GENOMIC DNA]</scope>
    <source>
        <strain evidence="1 2">JCM 13574</strain>
    </source>
</reference>
<dbReference type="AlphaFoldDB" id="A0A7I7XHU2"/>
<dbReference type="CDD" id="cd00198">
    <property type="entry name" value="vWFA"/>
    <property type="match status" value="1"/>
</dbReference>
<name>A0A7I7XHU2_9MYCO</name>
<keyword evidence="2" id="KW-1185">Reference proteome</keyword>
<dbReference type="Proteomes" id="UP000466517">
    <property type="component" value="Chromosome"/>
</dbReference>
<proteinExistence type="predicted"/>
<dbReference type="KEGG" id="mmag:MMAD_30720"/>
<accession>A0A7I7XHU2</accession>
<organism evidence="1 2">
    <name type="scientific">Mycolicibacterium madagascariense</name>
    <dbReference type="NCBI Taxonomy" id="212765"/>
    <lineage>
        <taxon>Bacteria</taxon>
        <taxon>Bacillati</taxon>
        <taxon>Actinomycetota</taxon>
        <taxon>Actinomycetes</taxon>
        <taxon>Mycobacteriales</taxon>
        <taxon>Mycobacteriaceae</taxon>
        <taxon>Mycolicibacterium</taxon>
    </lineage>
</organism>
<protein>
    <recommendedName>
        <fullName evidence="3">VWA domain-containing protein</fullName>
    </recommendedName>
</protein>
<gene>
    <name evidence="1" type="ORF">MMAD_30720</name>
</gene>
<dbReference type="RefSeq" id="WP_179969698.1">
    <property type="nucleotide sequence ID" value="NZ_AP022610.1"/>
</dbReference>
<dbReference type="InterPro" id="IPR036465">
    <property type="entry name" value="vWFA_dom_sf"/>
</dbReference>
<dbReference type="SUPFAM" id="SSF53300">
    <property type="entry name" value="vWA-like"/>
    <property type="match status" value="1"/>
</dbReference>
<evidence type="ECO:0008006" key="3">
    <source>
        <dbReference type="Google" id="ProtNLM"/>
    </source>
</evidence>
<dbReference type="Gene3D" id="3.40.50.410">
    <property type="entry name" value="von Willebrand factor, type A domain"/>
    <property type="match status" value="1"/>
</dbReference>
<evidence type="ECO:0000313" key="1">
    <source>
        <dbReference type="EMBL" id="BBZ28777.1"/>
    </source>
</evidence>
<evidence type="ECO:0000313" key="2">
    <source>
        <dbReference type="Proteomes" id="UP000466517"/>
    </source>
</evidence>